<keyword evidence="6" id="KW-1185">Reference proteome</keyword>
<dbReference type="Pfam" id="PF08241">
    <property type="entry name" value="Methyltransf_11"/>
    <property type="match status" value="1"/>
</dbReference>
<keyword evidence="2 5" id="KW-0489">Methyltransferase</keyword>
<organism evidence="5 6">
    <name type="scientific">Marssonina brunnea f. sp. multigermtubi (strain MB_m1)</name>
    <name type="common">Marssonina leaf spot fungus</name>
    <dbReference type="NCBI Taxonomy" id="1072389"/>
    <lineage>
        <taxon>Eukaryota</taxon>
        <taxon>Fungi</taxon>
        <taxon>Dikarya</taxon>
        <taxon>Ascomycota</taxon>
        <taxon>Pezizomycotina</taxon>
        <taxon>Leotiomycetes</taxon>
        <taxon>Helotiales</taxon>
        <taxon>Drepanopezizaceae</taxon>
        <taxon>Drepanopeziza</taxon>
    </lineage>
</organism>
<dbReference type="PANTHER" id="PTHR44942:SF4">
    <property type="entry name" value="METHYLTRANSFERASE TYPE 11 DOMAIN-CONTAINING PROTEIN"/>
    <property type="match status" value="1"/>
</dbReference>
<gene>
    <name evidence="5" type="ORF">MBM_06649</name>
</gene>
<dbReference type="CDD" id="cd02440">
    <property type="entry name" value="AdoMet_MTases"/>
    <property type="match status" value="1"/>
</dbReference>
<dbReference type="HOGENOM" id="CLU_049344_1_2_1"/>
<evidence type="ECO:0000313" key="5">
    <source>
        <dbReference type="EMBL" id="EKD15433.1"/>
    </source>
</evidence>
<dbReference type="FunCoup" id="K1X401">
    <property type="interactions" value="686"/>
</dbReference>
<dbReference type="InterPro" id="IPR029063">
    <property type="entry name" value="SAM-dependent_MTases_sf"/>
</dbReference>
<dbReference type="OrthoDB" id="10027013at2759"/>
<dbReference type="SUPFAM" id="SSF53335">
    <property type="entry name" value="S-adenosyl-L-methionine-dependent methyltransferases"/>
    <property type="match status" value="1"/>
</dbReference>
<evidence type="ECO:0000256" key="3">
    <source>
        <dbReference type="ARBA" id="ARBA00022679"/>
    </source>
</evidence>
<dbReference type="KEGG" id="mbe:MBM_06649"/>
<dbReference type="InterPro" id="IPR013216">
    <property type="entry name" value="Methyltransf_11"/>
</dbReference>
<dbReference type="AlphaFoldDB" id="K1X401"/>
<protein>
    <submittedName>
        <fullName evidence="5">Methyltransferase domain-containing protein</fullName>
    </submittedName>
</protein>
<evidence type="ECO:0000256" key="1">
    <source>
        <dbReference type="ARBA" id="ARBA00008361"/>
    </source>
</evidence>
<sequence length="308" mass="35183">MATFTQSTFNALSYATFRPSYPRQLFQKVLAFHNASPNATKGTLLDLGCGHGLISRELSPSFTTVLGTDPSASMISQAQSSTPQEKYTNISYRQASAEDLSFVADGSLDMVVAGQAAHWFDFGRAWPELSRTVRKGGTLAFWGYKDNYLVDFPKATRVLDEYCYGEDHMGPYWEQPGRSILRDLYRGIVPPESGWEDVERIEYEPSMEGKGKGKGKGEVLMQKRLTLGELEGYVRTFSAFVNYREVRVREGKREKRRNTVIGRGGDVVDRMFDEMRRVESSWEEMGKRWRYLEVENEWGSIILLARRR</sequence>
<dbReference type="EMBL" id="JH921442">
    <property type="protein sequence ID" value="EKD15433.1"/>
    <property type="molecule type" value="Genomic_DNA"/>
</dbReference>
<accession>K1X401</accession>
<proteinExistence type="inferred from homology"/>
<name>K1X401_MARBU</name>
<keyword evidence="3 5" id="KW-0808">Transferase</keyword>
<dbReference type="GO" id="GO:0008757">
    <property type="term" value="F:S-adenosylmethionine-dependent methyltransferase activity"/>
    <property type="evidence" value="ECO:0007669"/>
    <property type="project" value="InterPro"/>
</dbReference>
<dbReference type="InParanoid" id="K1X401"/>
<evidence type="ECO:0000259" key="4">
    <source>
        <dbReference type="Pfam" id="PF08241"/>
    </source>
</evidence>
<dbReference type="InterPro" id="IPR051052">
    <property type="entry name" value="Diverse_substrate_MTase"/>
</dbReference>
<dbReference type="PANTHER" id="PTHR44942">
    <property type="entry name" value="METHYLTRANSF_11 DOMAIN-CONTAINING PROTEIN"/>
    <property type="match status" value="1"/>
</dbReference>
<comment type="similarity">
    <text evidence="1">Belongs to the methyltransferase superfamily.</text>
</comment>
<reference evidence="5 6" key="1">
    <citation type="journal article" date="2012" name="BMC Genomics">
        <title>Sequencing the genome of Marssonina brunnea reveals fungus-poplar co-evolution.</title>
        <authorList>
            <person name="Zhu S."/>
            <person name="Cao Y.-Z."/>
            <person name="Jiang C."/>
            <person name="Tan B.-Y."/>
            <person name="Wang Z."/>
            <person name="Feng S."/>
            <person name="Zhang L."/>
            <person name="Su X.-H."/>
            <person name="Brejova B."/>
            <person name="Vinar T."/>
            <person name="Xu M."/>
            <person name="Wang M.-X."/>
            <person name="Zhang S.-G."/>
            <person name="Huang M.-R."/>
            <person name="Wu R."/>
            <person name="Zhou Y."/>
        </authorList>
    </citation>
    <scope>NUCLEOTIDE SEQUENCE [LARGE SCALE GENOMIC DNA]</scope>
    <source>
        <strain evidence="5 6">MB_m1</strain>
    </source>
</reference>
<dbReference type="GO" id="GO:0032259">
    <property type="term" value="P:methylation"/>
    <property type="evidence" value="ECO:0007669"/>
    <property type="project" value="UniProtKB-KW"/>
</dbReference>
<dbReference type="Gene3D" id="3.40.50.150">
    <property type="entry name" value="Vaccinia Virus protein VP39"/>
    <property type="match status" value="1"/>
</dbReference>
<dbReference type="Proteomes" id="UP000006753">
    <property type="component" value="Unassembled WGS sequence"/>
</dbReference>
<evidence type="ECO:0000256" key="2">
    <source>
        <dbReference type="ARBA" id="ARBA00022603"/>
    </source>
</evidence>
<feature type="domain" description="Methyltransferase type 11" evidence="4">
    <location>
        <begin position="45"/>
        <end position="141"/>
    </location>
</feature>
<dbReference type="OMA" id="RTWSAYH"/>
<evidence type="ECO:0000313" key="6">
    <source>
        <dbReference type="Proteomes" id="UP000006753"/>
    </source>
</evidence>
<dbReference type="eggNOG" id="KOG3010">
    <property type="taxonomic scope" value="Eukaryota"/>
</dbReference>